<evidence type="ECO:0000256" key="1">
    <source>
        <dbReference type="ARBA" id="ARBA00023125"/>
    </source>
</evidence>
<dbReference type="PROSITE" id="PS50943">
    <property type="entry name" value="HTH_CROC1"/>
    <property type="match status" value="1"/>
</dbReference>
<feature type="domain" description="HTH cro/C1-type" evidence="2">
    <location>
        <begin position="12"/>
        <end position="67"/>
    </location>
</feature>
<evidence type="ECO:0000313" key="3">
    <source>
        <dbReference type="EMBL" id="KXB58263.1"/>
    </source>
</evidence>
<keyword evidence="1 3" id="KW-0238">DNA-binding</keyword>
<evidence type="ECO:0000313" key="4">
    <source>
        <dbReference type="Proteomes" id="UP000070355"/>
    </source>
</evidence>
<dbReference type="STRING" id="1379.HMPREF3186_01445"/>
<dbReference type="InterPro" id="IPR001387">
    <property type="entry name" value="Cro/C1-type_HTH"/>
</dbReference>
<dbReference type="PANTHER" id="PTHR46558:SF11">
    <property type="entry name" value="HTH-TYPE TRANSCRIPTIONAL REGULATOR XRE"/>
    <property type="match status" value="1"/>
</dbReference>
<dbReference type="Gene3D" id="1.10.260.40">
    <property type="entry name" value="lambda repressor-like DNA-binding domains"/>
    <property type="match status" value="1"/>
</dbReference>
<dbReference type="Proteomes" id="UP000070355">
    <property type="component" value="Unassembled WGS sequence"/>
</dbReference>
<protein>
    <submittedName>
        <fullName evidence="3">DNA-binding helix-turn-helix protein</fullName>
    </submittedName>
</protein>
<gene>
    <name evidence="3" type="ORF">HMPREF3186_01445</name>
</gene>
<dbReference type="RefSeq" id="WP_084812676.1">
    <property type="nucleotide sequence ID" value="NZ_CAUQIG010000003.1"/>
</dbReference>
<accession>A0A133ZS64</accession>
<evidence type="ECO:0000259" key="2">
    <source>
        <dbReference type="PROSITE" id="PS50943"/>
    </source>
</evidence>
<dbReference type="InterPro" id="IPR010982">
    <property type="entry name" value="Lambda_DNA-bd_dom_sf"/>
</dbReference>
<dbReference type="SUPFAM" id="SSF47413">
    <property type="entry name" value="lambda repressor-like DNA-binding domains"/>
    <property type="match status" value="1"/>
</dbReference>
<organism evidence="3 4">
    <name type="scientific">Gemella haemolysans</name>
    <dbReference type="NCBI Taxonomy" id="1379"/>
    <lineage>
        <taxon>Bacteria</taxon>
        <taxon>Bacillati</taxon>
        <taxon>Bacillota</taxon>
        <taxon>Bacilli</taxon>
        <taxon>Bacillales</taxon>
        <taxon>Gemellaceae</taxon>
        <taxon>Gemella</taxon>
    </lineage>
</organism>
<dbReference type="OrthoDB" id="72638at2"/>
<sequence>MKNKGTLLAQNLKKLRKMNNYSMSTVADKLELSSHGVYANWEYGRNEPNVATLVSIAKLYNVSIDELVGYKTEKGEPEELADTHFEVIDMIKSLDSEDCKLVEEVLRRFRGYSFSRNINL</sequence>
<reference evidence="4" key="1">
    <citation type="submission" date="2016-01" db="EMBL/GenBank/DDBJ databases">
        <authorList>
            <person name="Mitreva M."/>
            <person name="Pepin K.H."/>
            <person name="Mihindukulasuriya K.A."/>
            <person name="Fulton R."/>
            <person name="Fronick C."/>
            <person name="O'Laughlin M."/>
            <person name="Miner T."/>
            <person name="Herter B."/>
            <person name="Rosa B.A."/>
            <person name="Cordes M."/>
            <person name="Tomlinson C."/>
            <person name="Wollam A."/>
            <person name="Palsikar V.B."/>
            <person name="Mardis E.R."/>
            <person name="Wilson R.K."/>
        </authorList>
    </citation>
    <scope>NUCLEOTIDE SEQUENCE [LARGE SCALE GENOMIC DNA]</scope>
    <source>
        <strain evidence="4">DNF01167</strain>
    </source>
</reference>
<name>A0A133ZS64_9BACL</name>
<dbReference type="EMBL" id="LSDC01000100">
    <property type="protein sequence ID" value="KXB58263.1"/>
    <property type="molecule type" value="Genomic_DNA"/>
</dbReference>
<comment type="caution">
    <text evidence="3">The sequence shown here is derived from an EMBL/GenBank/DDBJ whole genome shotgun (WGS) entry which is preliminary data.</text>
</comment>
<dbReference type="PATRIC" id="fig|1379.3.peg.1430"/>
<dbReference type="GO" id="GO:0003677">
    <property type="term" value="F:DNA binding"/>
    <property type="evidence" value="ECO:0007669"/>
    <property type="project" value="UniProtKB-KW"/>
</dbReference>
<dbReference type="PANTHER" id="PTHR46558">
    <property type="entry name" value="TRACRIPTIONAL REGULATORY PROTEIN-RELATED-RELATED"/>
    <property type="match status" value="1"/>
</dbReference>
<dbReference type="CDD" id="cd00093">
    <property type="entry name" value="HTH_XRE"/>
    <property type="match status" value="1"/>
</dbReference>
<dbReference type="Pfam" id="PF01381">
    <property type="entry name" value="HTH_3"/>
    <property type="match status" value="1"/>
</dbReference>
<proteinExistence type="predicted"/>
<dbReference type="SMART" id="SM00530">
    <property type="entry name" value="HTH_XRE"/>
    <property type="match status" value="1"/>
</dbReference>
<dbReference type="AlphaFoldDB" id="A0A133ZS64"/>